<evidence type="ECO:0000313" key="8">
    <source>
        <dbReference type="EMBL" id="RAI27103.1"/>
    </source>
</evidence>
<dbReference type="GO" id="GO:0007165">
    <property type="term" value="P:signal transduction"/>
    <property type="evidence" value="ECO:0007669"/>
    <property type="project" value="UniProtKB-KW"/>
</dbReference>
<feature type="domain" description="HAMP" evidence="7">
    <location>
        <begin position="211"/>
        <end position="264"/>
    </location>
</feature>
<dbReference type="PANTHER" id="PTHR32089:SF112">
    <property type="entry name" value="LYSOZYME-LIKE PROTEIN-RELATED"/>
    <property type="match status" value="1"/>
</dbReference>
<dbReference type="SUPFAM" id="SSF58104">
    <property type="entry name" value="Methyl-accepting chemotaxis protein (MCP) signaling domain"/>
    <property type="match status" value="1"/>
</dbReference>
<dbReference type="RefSeq" id="WP_111434522.1">
    <property type="nucleotide sequence ID" value="NZ_JACIGG010000022.1"/>
</dbReference>
<dbReference type="GO" id="GO:0016020">
    <property type="term" value="C:membrane"/>
    <property type="evidence" value="ECO:0007669"/>
    <property type="project" value="InterPro"/>
</dbReference>
<feature type="coiled-coil region" evidence="4">
    <location>
        <begin position="261"/>
        <end position="301"/>
    </location>
</feature>
<evidence type="ECO:0000256" key="3">
    <source>
        <dbReference type="PROSITE-ProRule" id="PRU00284"/>
    </source>
</evidence>
<dbReference type="GO" id="GO:0004888">
    <property type="term" value="F:transmembrane signaling receptor activity"/>
    <property type="evidence" value="ECO:0007669"/>
    <property type="project" value="InterPro"/>
</dbReference>
<sequence>MINNISVTAKGVAAFALIAVVGIVSSVIAYTQSVSAVDAVEENARLKTFIEHVSETDVLMTDQVLAAKNFLLTGNREWVQKVDDGTQKVADSLTALKTLAATTDDVEPNQIAEIETGWRAWLDGYAQRQIQLMRDPMTVDLAKAMEITQTGTKAIGVVEDQLHAIHETLAERQKVLAKAQESGLGLVQMISLASAFVIAGFAVLLGYLNYRIISKPLASLANTTQRLADGDLTAEVEHSNRKDEIGRMGDALGVFRGNLVRTKELEEKAAEQAALAEAEKRAEMERVAKEFEESVMSISDEILQASEQLNETASTLFNIAEDTSSQSMTVSSAAEQATANVQTVASATEELSASINEINEQIHSSSQIAAQAEVEVEKTNHAVASLQDVVVKIGDVTQLINDIAEQTNLLALNATIEAARAGEAGRGFAVVASEVKALAEQTSKATEEIDTQITEMRSAADLSISATGVIAEMVKTIAERTSNMAASAEQQNAATSEIARNVSEAATGTQQVSMSIEQVSGSATKTGDLSANMRTAIGDLHNRSEQLRVTMDSFLKRVRAA</sequence>
<accession>A0A327JP07</accession>
<evidence type="ECO:0000256" key="4">
    <source>
        <dbReference type="SAM" id="Coils"/>
    </source>
</evidence>
<dbReference type="InterPro" id="IPR004089">
    <property type="entry name" value="MCPsignal_dom"/>
</dbReference>
<feature type="transmembrane region" description="Helical" evidence="5">
    <location>
        <begin position="186"/>
        <end position="208"/>
    </location>
</feature>
<dbReference type="SMART" id="SM00304">
    <property type="entry name" value="HAMP"/>
    <property type="match status" value="1"/>
</dbReference>
<dbReference type="SMART" id="SM00283">
    <property type="entry name" value="MA"/>
    <property type="match status" value="1"/>
</dbReference>
<evidence type="ECO:0000256" key="1">
    <source>
        <dbReference type="ARBA" id="ARBA00023224"/>
    </source>
</evidence>
<dbReference type="Gene3D" id="1.10.287.950">
    <property type="entry name" value="Methyl-accepting chemotaxis protein"/>
    <property type="match status" value="1"/>
</dbReference>
<keyword evidence="4" id="KW-0175">Coiled coil</keyword>
<comment type="similarity">
    <text evidence="2">Belongs to the methyl-accepting chemotaxis (MCP) protein family.</text>
</comment>
<evidence type="ECO:0000256" key="5">
    <source>
        <dbReference type="SAM" id="Phobius"/>
    </source>
</evidence>
<evidence type="ECO:0000313" key="9">
    <source>
        <dbReference type="Proteomes" id="UP000249299"/>
    </source>
</evidence>
<keyword evidence="5" id="KW-0472">Membrane</keyword>
<dbReference type="EMBL" id="NPEV01000022">
    <property type="protein sequence ID" value="RAI27103.1"/>
    <property type="molecule type" value="Genomic_DNA"/>
</dbReference>
<dbReference type="Proteomes" id="UP000249299">
    <property type="component" value="Unassembled WGS sequence"/>
</dbReference>
<dbReference type="OrthoDB" id="8482111at2"/>
<gene>
    <name evidence="8" type="ORF">CH339_11565</name>
</gene>
<dbReference type="Pfam" id="PF00672">
    <property type="entry name" value="HAMP"/>
    <property type="match status" value="1"/>
</dbReference>
<name>A0A327JP07_9HYPH</name>
<dbReference type="InterPro" id="IPR003660">
    <property type="entry name" value="HAMP_dom"/>
</dbReference>
<dbReference type="PROSITE" id="PS50885">
    <property type="entry name" value="HAMP"/>
    <property type="match status" value="1"/>
</dbReference>
<keyword evidence="9" id="KW-1185">Reference proteome</keyword>
<feature type="domain" description="Methyl-accepting transducer" evidence="6">
    <location>
        <begin position="305"/>
        <end position="527"/>
    </location>
</feature>
<dbReference type="CDD" id="cd06225">
    <property type="entry name" value="HAMP"/>
    <property type="match status" value="1"/>
</dbReference>
<dbReference type="Pfam" id="PF00015">
    <property type="entry name" value="MCPsignal"/>
    <property type="match status" value="1"/>
</dbReference>
<dbReference type="PANTHER" id="PTHR32089">
    <property type="entry name" value="METHYL-ACCEPTING CHEMOTAXIS PROTEIN MCPB"/>
    <property type="match status" value="1"/>
</dbReference>
<dbReference type="Gene3D" id="6.10.340.10">
    <property type="match status" value="1"/>
</dbReference>
<feature type="transmembrane region" description="Helical" evidence="5">
    <location>
        <begin position="12"/>
        <end position="30"/>
    </location>
</feature>
<keyword evidence="5" id="KW-0812">Transmembrane</keyword>
<protein>
    <submittedName>
        <fullName evidence="8">Methyl-accepting chemotaxis protein</fullName>
    </submittedName>
</protein>
<reference evidence="8 9" key="1">
    <citation type="submission" date="2017-07" db="EMBL/GenBank/DDBJ databases">
        <title>Draft Genome Sequences of Select Purple Nonsulfur Bacteria.</title>
        <authorList>
            <person name="Lasarre B."/>
            <person name="Mckinlay J.B."/>
        </authorList>
    </citation>
    <scope>NUCLEOTIDE SEQUENCE [LARGE SCALE GENOMIC DNA]</scope>
    <source>
        <strain evidence="8 9">DSM 11290</strain>
    </source>
</reference>
<organism evidence="8 9">
    <name type="scientific">Rhodobium orientis</name>
    <dbReference type="NCBI Taxonomy" id="34017"/>
    <lineage>
        <taxon>Bacteria</taxon>
        <taxon>Pseudomonadati</taxon>
        <taxon>Pseudomonadota</taxon>
        <taxon>Alphaproteobacteria</taxon>
        <taxon>Hyphomicrobiales</taxon>
        <taxon>Rhodobiaceae</taxon>
        <taxon>Rhodobium</taxon>
    </lineage>
</organism>
<evidence type="ECO:0000256" key="2">
    <source>
        <dbReference type="ARBA" id="ARBA00029447"/>
    </source>
</evidence>
<dbReference type="InterPro" id="IPR004090">
    <property type="entry name" value="Chemotax_Me-accpt_rcpt"/>
</dbReference>
<dbReference type="PROSITE" id="PS50111">
    <property type="entry name" value="CHEMOTAXIS_TRANSDUC_2"/>
    <property type="match status" value="1"/>
</dbReference>
<keyword evidence="1 3" id="KW-0807">Transducer</keyword>
<proteinExistence type="inferred from homology"/>
<dbReference type="GO" id="GO:0006935">
    <property type="term" value="P:chemotaxis"/>
    <property type="evidence" value="ECO:0007669"/>
    <property type="project" value="InterPro"/>
</dbReference>
<dbReference type="PRINTS" id="PR00260">
    <property type="entry name" value="CHEMTRNSDUCR"/>
</dbReference>
<comment type="caution">
    <text evidence="8">The sequence shown here is derived from an EMBL/GenBank/DDBJ whole genome shotgun (WGS) entry which is preliminary data.</text>
</comment>
<evidence type="ECO:0000259" key="7">
    <source>
        <dbReference type="PROSITE" id="PS50885"/>
    </source>
</evidence>
<dbReference type="AlphaFoldDB" id="A0A327JP07"/>
<evidence type="ECO:0000259" key="6">
    <source>
        <dbReference type="PROSITE" id="PS50111"/>
    </source>
</evidence>
<keyword evidence="5" id="KW-1133">Transmembrane helix</keyword>